<evidence type="ECO:0000256" key="3">
    <source>
        <dbReference type="ARBA" id="ARBA00022729"/>
    </source>
</evidence>
<evidence type="ECO:0000256" key="8">
    <source>
        <dbReference type="SAM" id="SignalP"/>
    </source>
</evidence>
<dbReference type="GeneID" id="83859432"/>
<dbReference type="AlphaFoldDB" id="A0A191W645"/>
<reference evidence="12 13" key="1">
    <citation type="journal article" date="2017" name="J. Fish Dis.">
        <title>Comparative assessment of Vibrio virulence in marine fish larvae.</title>
        <authorList>
            <person name="Ronneseth A."/>
            <person name="Castillo D."/>
            <person name="D'Alvise P."/>
            <person name="Tonnesen O."/>
            <person name="Haugland G."/>
            <person name="Grotkjaer T."/>
            <person name="Engell-Sorensen K."/>
            <person name="Norremark L."/>
            <person name="Bergh O."/>
            <person name="Wergeland H.I."/>
            <person name="Gram L."/>
        </authorList>
    </citation>
    <scope>NUCLEOTIDE SEQUENCE [LARGE SCALE GENOMIC DNA]</scope>
    <source>
        <strain evidence="12 13">90-11-286</strain>
    </source>
</reference>
<feature type="chain" id="PRO_5011378600" evidence="8">
    <location>
        <begin position="20"/>
        <end position="202"/>
    </location>
</feature>
<keyword evidence="5 7" id="KW-0472">Membrane</keyword>
<dbReference type="PIRSF" id="PIRSF006158">
    <property type="entry name" value="UCP006158_SH3"/>
    <property type="match status" value="1"/>
</dbReference>
<name>A0A191W645_VIBAN</name>
<evidence type="ECO:0000256" key="1">
    <source>
        <dbReference type="ARBA" id="ARBA00004167"/>
    </source>
</evidence>
<dbReference type="PROSITE" id="PS51781">
    <property type="entry name" value="SH3B"/>
    <property type="match status" value="1"/>
</dbReference>
<dbReference type="EMBL" id="CP034672">
    <property type="protein sequence ID" value="AZS24451.1"/>
    <property type="molecule type" value="Genomic_DNA"/>
</dbReference>
<keyword evidence="3 8" id="KW-0732">Signal</keyword>
<reference evidence="11" key="3">
    <citation type="journal article" date="2021" name="PeerJ">
        <title>Analysis of 44 Vibrio anguillarum genomes reveals high genetic diversity.</title>
        <authorList>
            <person name="Hansen M.J."/>
            <person name="Dalsgaard I."/>
        </authorList>
    </citation>
    <scope>NUCLEOTIDE SEQUENCE</scope>
    <source>
        <strain evidence="11">850617-1/1</strain>
    </source>
</reference>
<feature type="signal peptide" evidence="8">
    <location>
        <begin position="1"/>
        <end position="19"/>
    </location>
</feature>
<protein>
    <submittedName>
        <fullName evidence="11">SH3 domain-containing protein</fullName>
    </submittedName>
</protein>
<comment type="subcellular location">
    <subcellularLocation>
        <location evidence="1">Membrane</location>
        <topology evidence="1">Single-pass membrane protein</topology>
    </subcellularLocation>
</comment>
<evidence type="ECO:0000259" key="9">
    <source>
        <dbReference type="PROSITE" id="PS51781"/>
    </source>
</evidence>
<dbReference type="Proteomes" id="UP000078309">
    <property type="component" value="Unassembled WGS sequence"/>
</dbReference>
<dbReference type="Proteomes" id="UP000786185">
    <property type="component" value="Unassembled WGS sequence"/>
</dbReference>
<dbReference type="OrthoDB" id="9790951at2"/>
<dbReference type="Pfam" id="PF08239">
    <property type="entry name" value="SH3_3"/>
    <property type="match status" value="1"/>
</dbReference>
<feature type="domain" description="SH3b" evidence="9">
    <location>
        <begin position="19"/>
        <end position="85"/>
    </location>
</feature>
<dbReference type="SMART" id="SM00287">
    <property type="entry name" value="SH3b"/>
    <property type="match status" value="1"/>
</dbReference>
<keyword evidence="2 7" id="KW-0812">Transmembrane</keyword>
<dbReference type="InterPro" id="IPR003646">
    <property type="entry name" value="SH3-like_bac-type"/>
</dbReference>
<evidence type="ECO:0000256" key="2">
    <source>
        <dbReference type="ARBA" id="ARBA00022692"/>
    </source>
</evidence>
<evidence type="ECO:0000256" key="5">
    <source>
        <dbReference type="ARBA" id="ARBA00023136"/>
    </source>
</evidence>
<dbReference type="NCBIfam" id="TIGR04211">
    <property type="entry name" value="SH3_and_anchor"/>
    <property type="match status" value="1"/>
</dbReference>
<dbReference type="EMBL" id="SCLC01000009">
    <property type="protein sequence ID" value="MBF4435518.1"/>
    <property type="molecule type" value="Genomic_DNA"/>
</dbReference>
<evidence type="ECO:0000256" key="7">
    <source>
        <dbReference type="SAM" id="Phobius"/>
    </source>
</evidence>
<evidence type="ECO:0000313" key="12">
    <source>
        <dbReference type="EMBL" id="MBT2918301.1"/>
    </source>
</evidence>
<feature type="coiled-coil region" evidence="6">
    <location>
        <begin position="91"/>
        <end position="164"/>
    </location>
</feature>
<evidence type="ECO:0000313" key="10">
    <source>
        <dbReference type="EMBL" id="AZS24451.1"/>
    </source>
</evidence>
<proteinExistence type="predicted"/>
<dbReference type="Gene3D" id="2.30.30.40">
    <property type="entry name" value="SH3 Domains"/>
    <property type="match status" value="1"/>
</dbReference>
<evidence type="ECO:0000313" key="11">
    <source>
        <dbReference type="EMBL" id="MBF4435518.1"/>
    </source>
</evidence>
<evidence type="ECO:0000313" key="14">
    <source>
        <dbReference type="Proteomes" id="UP000256923"/>
    </source>
</evidence>
<dbReference type="GO" id="GO:0016020">
    <property type="term" value="C:membrane"/>
    <property type="evidence" value="ECO:0007669"/>
    <property type="project" value="UniProtKB-SubCell"/>
</dbReference>
<organism evidence="11 15">
    <name type="scientific">Vibrio anguillarum</name>
    <name type="common">Listonella anguillarum</name>
    <dbReference type="NCBI Taxonomy" id="55601"/>
    <lineage>
        <taxon>Bacteria</taxon>
        <taxon>Pseudomonadati</taxon>
        <taxon>Pseudomonadota</taxon>
        <taxon>Gammaproteobacteria</taxon>
        <taxon>Vibrionales</taxon>
        <taxon>Vibrionaceae</taxon>
        <taxon>Vibrio</taxon>
    </lineage>
</organism>
<evidence type="ECO:0000313" key="13">
    <source>
        <dbReference type="Proteomes" id="UP000078309"/>
    </source>
</evidence>
<dbReference type="InterPro" id="IPR016476">
    <property type="entry name" value="SH3_dom_pro"/>
</dbReference>
<dbReference type="STRING" id="55601.AA407_02865"/>
<accession>A0A191W645</accession>
<gene>
    <name evidence="10" type="ORF">DYL72_04820</name>
    <name evidence="11" type="ORF">ERJ77_13500</name>
    <name evidence="12" type="ORF">PL14_06340</name>
</gene>
<dbReference type="EMBL" id="JAHGUI010000019">
    <property type="protein sequence ID" value="MBT2918301.1"/>
    <property type="molecule type" value="Genomic_DNA"/>
</dbReference>
<dbReference type="Proteomes" id="UP000256923">
    <property type="component" value="Chromosome 1"/>
</dbReference>
<sequence length="202" mass="22569">MKKLICMVLLTMLAAPTFAQDRYIADKLFTYIHSGPSNQFRILGSIDAGDKVKLLDVNNDTGYSQIADEKGRTGWVESRFVTRQESMAMRLPKLESELAEVKSKLANAKQNADSEKAGLANSLEARNQQISELEQNYSDISKQLTDSQTEIRELRAKLDTQKEDLLLKYFTYGGGVAGIGLLLGLILPHIIPRRKKHPSGWA</sequence>
<keyword evidence="6" id="KW-0175">Coiled coil</keyword>
<evidence type="ECO:0000256" key="4">
    <source>
        <dbReference type="ARBA" id="ARBA00022989"/>
    </source>
</evidence>
<reference evidence="10 14" key="2">
    <citation type="submission" date="2018-12" db="EMBL/GenBank/DDBJ databases">
        <title>Characterization and Draft Genome of Vibrio anguillarum J360 Marine Pathogen Isolated from an Outbreak in Lumpfish (Cyclopterus lumpus).</title>
        <authorList>
            <person name="Vasquez J.I."/>
            <person name="Cao T."/>
            <person name="Chakraborty S."/>
            <person name="Gnanagobal H."/>
            <person name="Wescot J."/>
            <person name="Boyce D."/>
            <person name="Santander J."/>
        </authorList>
    </citation>
    <scope>NUCLEOTIDE SEQUENCE [LARGE SCALE GENOMIC DNA]</scope>
    <source>
        <strain evidence="10 14">J360</strain>
    </source>
</reference>
<dbReference type="RefSeq" id="WP_026029138.1">
    <property type="nucleotide sequence ID" value="NZ_CP011464.1"/>
</dbReference>
<evidence type="ECO:0000313" key="15">
    <source>
        <dbReference type="Proteomes" id="UP000786185"/>
    </source>
</evidence>
<evidence type="ECO:0000256" key="6">
    <source>
        <dbReference type="SAM" id="Coils"/>
    </source>
</evidence>
<reference evidence="12" key="4">
    <citation type="submission" date="2021-05" db="EMBL/GenBank/DDBJ databases">
        <authorList>
            <person name="Kalatzis P.G."/>
            <person name="Castillo D."/>
            <person name="D'Alvise P."/>
            <person name="Middelboe M."/>
            <person name="Gram L."/>
        </authorList>
    </citation>
    <scope>NUCLEOTIDE SEQUENCE</scope>
    <source>
        <strain evidence="12">90-11-286</strain>
    </source>
</reference>
<keyword evidence="4 7" id="KW-1133">Transmembrane helix</keyword>
<feature type="transmembrane region" description="Helical" evidence="7">
    <location>
        <begin position="169"/>
        <end position="191"/>
    </location>
</feature>